<evidence type="ECO:0000313" key="2">
    <source>
        <dbReference type="EMBL" id="OBT97740.1"/>
    </source>
</evidence>
<dbReference type="Proteomes" id="UP000091956">
    <property type="component" value="Unassembled WGS sequence"/>
</dbReference>
<feature type="region of interest" description="Disordered" evidence="1">
    <location>
        <begin position="1"/>
        <end position="45"/>
    </location>
</feature>
<sequence length="152" mass="16455">MAAFLASPPSAIHRENNTSLALLTRHLDPQQRPSGDTASSGAGLPDIRSRVLSLRSDYPEPVAAMPCRRRVPSAVDPNPQAADVELPAQQPPLTRRPQPGYGRDAPQPRRLECHPGADAPDANRQSSEGVGKMEAPSDRERAHQTLMNGWSE</sequence>
<keyword evidence="3" id="KW-1185">Reference proteome</keyword>
<proteinExistence type="predicted"/>
<dbReference type="AlphaFoldDB" id="A0A1B8GPK6"/>
<dbReference type="EMBL" id="KV460220">
    <property type="protein sequence ID" value="OBT97740.1"/>
    <property type="molecule type" value="Genomic_DNA"/>
</dbReference>
<name>A0A1B8GPK6_9PEZI</name>
<dbReference type="RefSeq" id="XP_018131473.1">
    <property type="nucleotide sequence ID" value="XM_018274462.2"/>
</dbReference>
<dbReference type="GeneID" id="28838382"/>
<evidence type="ECO:0000256" key="1">
    <source>
        <dbReference type="SAM" id="MobiDB-lite"/>
    </source>
</evidence>
<accession>A0A1B8GPK6</accession>
<protein>
    <submittedName>
        <fullName evidence="2">Uncharacterized protein</fullName>
    </submittedName>
</protein>
<reference evidence="2 3" key="1">
    <citation type="submission" date="2016-03" db="EMBL/GenBank/DDBJ databases">
        <title>Comparative genomics of Pseudogymnoascus destructans, the fungus causing white-nose syndrome of bats.</title>
        <authorList>
            <person name="Palmer J.M."/>
            <person name="Drees K.P."/>
            <person name="Foster J.T."/>
            <person name="Lindner D.L."/>
        </authorList>
    </citation>
    <scope>NUCLEOTIDE SEQUENCE [LARGE SCALE GENOMIC DNA]</scope>
    <source>
        <strain evidence="2 3">UAMH 10579</strain>
    </source>
</reference>
<organism evidence="2 3">
    <name type="scientific">Pseudogymnoascus verrucosus</name>
    <dbReference type="NCBI Taxonomy" id="342668"/>
    <lineage>
        <taxon>Eukaryota</taxon>
        <taxon>Fungi</taxon>
        <taxon>Dikarya</taxon>
        <taxon>Ascomycota</taxon>
        <taxon>Pezizomycotina</taxon>
        <taxon>Leotiomycetes</taxon>
        <taxon>Thelebolales</taxon>
        <taxon>Thelebolaceae</taxon>
        <taxon>Pseudogymnoascus</taxon>
    </lineage>
</organism>
<feature type="compositionally biased region" description="Basic and acidic residues" evidence="1">
    <location>
        <begin position="106"/>
        <end position="115"/>
    </location>
</feature>
<evidence type="ECO:0000313" key="3">
    <source>
        <dbReference type="Proteomes" id="UP000091956"/>
    </source>
</evidence>
<reference evidence="3" key="2">
    <citation type="journal article" date="2018" name="Nat. Commun.">
        <title>Extreme sensitivity to ultraviolet light in the fungal pathogen causing white-nose syndrome of bats.</title>
        <authorList>
            <person name="Palmer J.M."/>
            <person name="Drees K.P."/>
            <person name="Foster J.T."/>
            <person name="Lindner D.L."/>
        </authorList>
    </citation>
    <scope>NUCLEOTIDE SEQUENCE [LARGE SCALE GENOMIC DNA]</scope>
    <source>
        <strain evidence="3">UAMH 10579</strain>
    </source>
</reference>
<feature type="region of interest" description="Disordered" evidence="1">
    <location>
        <begin position="61"/>
        <end position="152"/>
    </location>
</feature>
<gene>
    <name evidence="2" type="ORF">VE01_04996</name>
</gene>
<feature type="compositionally biased region" description="Polar residues" evidence="1">
    <location>
        <begin position="31"/>
        <end position="40"/>
    </location>
</feature>